<evidence type="ECO:0008006" key="5">
    <source>
        <dbReference type="Google" id="ProtNLM"/>
    </source>
</evidence>
<feature type="transmembrane region" description="Helical" evidence="2">
    <location>
        <begin position="165"/>
        <end position="189"/>
    </location>
</feature>
<sequence>MILKIFLYLLLFLIILFLLPIPVIIKGNFSKDAIEIHVYGKKISLNKKLKKANKDENLKETIETKKKKEKKNASKKKKAIMDRINENLSIPTVLKLHGKFKKVFTIRKLHMNFNYGLQDPYNTAMAYWSICSMHCIIYKFFEFLVHIKDYSFKIIPNFNKEEISFNFSCIFIINFAKITYIAFYAYKILISNSKINSRRDYYGRSSNKRFT</sequence>
<keyword evidence="4" id="KW-1185">Reference proteome</keyword>
<dbReference type="HOGENOM" id="CLU_118473_1_0_9"/>
<feature type="transmembrane region" description="Helical" evidence="2">
    <location>
        <begin position="125"/>
        <end position="145"/>
    </location>
</feature>
<keyword evidence="1" id="KW-0175">Coiled coil</keyword>
<evidence type="ECO:0000313" key="3">
    <source>
        <dbReference type="EMBL" id="ADL51790.1"/>
    </source>
</evidence>
<dbReference type="Proteomes" id="UP000002730">
    <property type="component" value="Chromosome"/>
</dbReference>
<dbReference type="OrthoDB" id="1956009at2"/>
<evidence type="ECO:0000313" key="4">
    <source>
        <dbReference type="Proteomes" id="UP000002730"/>
    </source>
</evidence>
<gene>
    <name evidence="3" type="ordered locus">Clocel_2047</name>
</gene>
<dbReference type="STRING" id="573061.Clocel_2047"/>
<dbReference type="AlphaFoldDB" id="D9SM59"/>
<proteinExistence type="predicted"/>
<keyword evidence="2" id="KW-0472">Membrane</keyword>
<evidence type="ECO:0000256" key="2">
    <source>
        <dbReference type="SAM" id="Phobius"/>
    </source>
</evidence>
<protein>
    <recommendedName>
        <fullName evidence="5">DUF2953 domain-containing protein</fullName>
    </recommendedName>
</protein>
<dbReference type="RefSeq" id="WP_010076990.1">
    <property type="nucleotide sequence ID" value="NC_014393.1"/>
</dbReference>
<dbReference type="EMBL" id="CP002160">
    <property type="protein sequence ID" value="ADL51790.1"/>
    <property type="molecule type" value="Genomic_DNA"/>
</dbReference>
<organism evidence="3 4">
    <name type="scientific">Clostridium cellulovorans (strain ATCC 35296 / DSM 3052 / OCM 3 / 743B)</name>
    <dbReference type="NCBI Taxonomy" id="573061"/>
    <lineage>
        <taxon>Bacteria</taxon>
        <taxon>Bacillati</taxon>
        <taxon>Bacillota</taxon>
        <taxon>Clostridia</taxon>
        <taxon>Eubacteriales</taxon>
        <taxon>Clostridiaceae</taxon>
        <taxon>Clostridium</taxon>
    </lineage>
</organism>
<dbReference type="KEGG" id="ccb:Clocel_2047"/>
<feature type="transmembrane region" description="Helical" evidence="2">
    <location>
        <begin position="6"/>
        <end position="25"/>
    </location>
</feature>
<keyword evidence="2" id="KW-1133">Transmembrane helix</keyword>
<reference evidence="3 4" key="1">
    <citation type="submission" date="2010-08" db="EMBL/GenBank/DDBJ databases">
        <title>Complete sequence of Clostridium cellulovorans 743B.</title>
        <authorList>
            <consortium name="US DOE Joint Genome Institute"/>
            <person name="Lucas S."/>
            <person name="Copeland A."/>
            <person name="Lapidus A."/>
            <person name="Cheng J.-F."/>
            <person name="Bruce D."/>
            <person name="Goodwin L."/>
            <person name="Pitluck S."/>
            <person name="Chertkov O."/>
            <person name="Detter J.C."/>
            <person name="Han C."/>
            <person name="Tapia R."/>
            <person name="Land M."/>
            <person name="Hauser L."/>
            <person name="Chang Y.-J."/>
            <person name="Jeffries C."/>
            <person name="Kyrpides N."/>
            <person name="Ivanova N."/>
            <person name="Mikhailova N."/>
            <person name="Hemme C.L."/>
            <person name="Woyke T."/>
        </authorList>
    </citation>
    <scope>NUCLEOTIDE SEQUENCE [LARGE SCALE GENOMIC DNA]</scope>
    <source>
        <strain evidence="4">ATCC 35296 / DSM 3052 / OCM 3 / 743B</strain>
    </source>
</reference>
<feature type="coiled-coil region" evidence="1">
    <location>
        <begin position="51"/>
        <end position="78"/>
    </location>
</feature>
<evidence type="ECO:0000256" key="1">
    <source>
        <dbReference type="SAM" id="Coils"/>
    </source>
</evidence>
<dbReference type="Pfam" id="PF11167">
    <property type="entry name" value="DUF2953"/>
    <property type="match status" value="1"/>
</dbReference>
<dbReference type="InterPro" id="IPR021338">
    <property type="entry name" value="DUF2953"/>
</dbReference>
<keyword evidence="2" id="KW-0812">Transmembrane</keyword>
<name>D9SM59_CLOC7</name>
<accession>D9SM59</accession>